<evidence type="ECO:0000313" key="2">
    <source>
        <dbReference type="Proteomes" id="UP000805704"/>
    </source>
</evidence>
<evidence type="ECO:0000313" key="1">
    <source>
        <dbReference type="EMBL" id="KAG8000911.1"/>
    </source>
</evidence>
<gene>
    <name evidence="1" type="ORF">GBF38_018199</name>
</gene>
<keyword evidence="2" id="KW-1185">Reference proteome</keyword>
<comment type="caution">
    <text evidence="1">The sequence shown here is derived from an EMBL/GenBank/DDBJ whole genome shotgun (WGS) entry which is preliminary data.</text>
</comment>
<reference evidence="1" key="1">
    <citation type="submission" date="2020-04" db="EMBL/GenBank/DDBJ databases">
        <title>A chromosome-scale assembly and high-density genetic map of the yellow drum (Nibea albiflora) genome.</title>
        <authorList>
            <person name="Xu D."/>
            <person name="Zhang W."/>
            <person name="Chen R."/>
            <person name="Tan P."/>
            <person name="Wang L."/>
            <person name="Song H."/>
            <person name="Tian L."/>
            <person name="Zhu Q."/>
            <person name="Wang B."/>
        </authorList>
    </citation>
    <scope>NUCLEOTIDE SEQUENCE</scope>
    <source>
        <strain evidence="1">ZJHYS-2018</strain>
    </source>
</reference>
<accession>A0ACB7EFV0</accession>
<sequence length="45" mass="5211">QKQQIIDLQPHWVFSHPSVSLITRYASVLINTAVNSNWLVLHSRL</sequence>
<name>A0ACB7EFV0_NIBAL</name>
<organism evidence="1 2">
    <name type="scientific">Nibea albiflora</name>
    <name type="common">Yellow drum</name>
    <name type="synonym">Corvina albiflora</name>
    <dbReference type="NCBI Taxonomy" id="240163"/>
    <lineage>
        <taxon>Eukaryota</taxon>
        <taxon>Metazoa</taxon>
        <taxon>Chordata</taxon>
        <taxon>Craniata</taxon>
        <taxon>Vertebrata</taxon>
        <taxon>Euteleostomi</taxon>
        <taxon>Actinopterygii</taxon>
        <taxon>Neopterygii</taxon>
        <taxon>Teleostei</taxon>
        <taxon>Neoteleostei</taxon>
        <taxon>Acanthomorphata</taxon>
        <taxon>Eupercaria</taxon>
        <taxon>Sciaenidae</taxon>
        <taxon>Nibea</taxon>
    </lineage>
</organism>
<protein>
    <submittedName>
        <fullName evidence="1">Uncharacterized protein</fullName>
    </submittedName>
</protein>
<feature type="non-terminal residue" evidence="1">
    <location>
        <position position="45"/>
    </location>
</feature>
<proteinExistence type="predicted"/>
<dbReference type="Proteomes" id="UP000805704">
    <property type="component" value="Chromosome 8"/>
</dbReference>
<dbReference type="EMBL" id="CM024796">
    <property type="protein sequence ID" value="KAG8000911.1"/>
    <property type="molecule type" value="Genomic_DNA"/>
</dbReference>
<feature type="non-terminal residue" evidence="1">
    <location>
        <position position="1"/>
    </location>
</feature>